<reference evidence="1" key="1">
    <citation type="submission" date="2022-07" db="EMBL/GenBank/DDBJ databases">
        <title>Genome Sequence of Lecanicillium saksenae.</title>
        <authorList>
            <person name="Buettner E."/>
        </authorList>
    </citation>
    <scope>NUCLEOTIDE SEQUENCE</scope>
    <source>
        <strain evidence="1">VT-O1</strain>
    </source>
</reference>
<protein>
    <submittedName>
        <fullName evidence="1">Uncharacterized protein</fullName>
    </submittedName>
</protein>
<comment type="caution">
    <text evidence="1">The sequence shown here is derived from an EMBL/GenBank/DDBJ whole genome shotgun (WGS) entry which is preliminary data.</text>
</comment>
<keyword evidence="2" id="KW-1185">Reference proteome</keyword>
<gene>
    <name evidence="1" type="ORF">NLG97_g2049</name>
</gene>
<evidence type="ECO:0000313" key="1">
    <source>
        <dbReference type="EMBL" id="KAJ3497251.1"/>
    </source>
</evidence>
<name>A0ACC1R3W2_9HYPO</name>
<accession>A0ACC1R3W2</accession>
<sequence>MTDSPQCQDDIYPASRSCTRGLDVPKVFEGRPQSCPKLGDFTSLRSAATDFRPSHHILSHQPPSRSIAQLGDFSRVVNQLRAMEVAPKEADDATSKDTRVDSLSRAVFTSNNPVSSGLSETQSSCNEEKTSSNSAPASSMCSAAMKEFSGSSKVSLQRSVSAMEQRAPRTVLARPKKSSSHLTCILSYELSDKALIIPIFDAAQTPEGAHQSLSKNLIPYCTADCHLAQKFPSNTLHGVHVFLDMSNIEISFQKALKKRYNVADEARFSPLPRLNLQFLTELLVRGRSTRGMHVGCSILPGRREPKYVQDLRNLGYQVDVRERKRIDNGFPDTSQGKSSAGVGSKPVSRYVEDLVDETLQTRIAEAVMEYFQEQGTIVLATGDAKPAQYSDGFFRYVERALRMGWNVEVVAWHGSLSYSWKDADWTATWGERFRVIELDGFLYDLLEVQL</sequence>
<organism evidence="1 2">
    <name type="scientific">Lecanicillium saksenae</name>
    <dbReference type="NCBI Taxonomy" id="468837"/>
    <lineage>
        <taxon>Eukaryota</taxon>
        <taxon>Fungi</taxon>
        <taxon>Dikarya</taxon>
        <taxon>Ascomycota</taxon>
        <taxon>Pezizomycotina</taxon>
        <taxon>Sordariomycetes</taxon>
        <taxon>Hypocreomycetidae</taxon>
        <taxon>Hypocreales</taxon>
        <taxon>Cordycipitaceae</taxon>
        <taxon>Lecanicillium</taxon>
    </lineage>
</organism>
<dbReference type="EMBL" id="JANAKD010000125">
    <property type="protein sequence ID" value="KAJ3497251.1"/>
    <property type="molecule type" value="Genomic_DNA"/>
</dbReference>
<evidence type="ECO:0000313" key="2">
    <source>
        <dbReference type="Proteomes" id="UP001148737"/>
    </source>
</evidence>
<dbReference type="Proteomes" id="UP001148737">
    <property type="component" value="Unassembled WGS sequence"/>
</dbReference>
<proteinExistence type="predicted"/>